<name>A0A7J7NKJ3_9MAGN</name>
<comment type="caution">
    <text evidence="2">The sequence shown here is derived from an EMBL/GenBank/DDBJ whole genome shotgun (WGS) entry which is preliminary data.</text>
</comment>
<organism evidence="2 3">
    <name type="scientific">Kingdonia uniflora</name>
    <dbReference type="NCBI Taxonomy" id="39325"/>
    <lineage>
        <taxon>Eukaryota</taxon>
        <taxon>Viridiplantae</taxon>
        <taxon>Streptophyta</taxon>
        <taxon>Embryophyta</taxon>
        <taxon>Tracheophyta</taxon>
        <taxon>Spermatophyta</taxon>
        <taxon>Magnoliopsida</taxon>
        <taxon>Ranunculales</taxon>
        <taxon>Circaeasteraceae</taxon>
        <taxon>Kingdonia</taxon>
    </lineage>
</organism>
<feature type="non-terminal residue" evidence="2">
    <location>
        <position position="1"/>
    </location>
</feature>
<proteinExistence type="predicted"/>
<dbReference type="CDD" id="cd06222">
    <property type="entry name" value="RNase_H_like"/>
    <property type="match status" value="1"/>
</dbReference>
<dbReference type="InterPro" id="IPR036397">
    <property type="entry name" value="RNaseH_sf"/>
</dbReference>
<sequence>KINCNGSSLESPGASGLGAVFRSHSGTVLGVLVENLGVCTSYFAECCSIVSALSTALQHGWMKVFLVSVSNAAITAFQ</sequence>
<dbReference type="InterPro" id="IPR053151">
    <property type="entry name" value="RNase_H-like"/>
</dbReference>
<dbReference type="EMBL" id="JACGCM010000724">
    <property type="protein sequence ID" value="KAF6167472.1"/>
    <property type="molecule type" value="Genomic_DNA"/>
</dbReference>
<dbReference type="InterPro" id="IPR044730">
    <property type="entry name" value="RNase_H-like_dom_plant"/>
</dbReference>
<dbReference type="GO" id="GO:0003676">
    <property type="term" value="F:nucleic acid binding"/>
    <property type="evidence" value="ECO:0007669"/>
    <property type="project" value="InterPro"/>
</dbReference>
<dbReference type="AlphaFoldDB" id="A0A7J7NKJ3"/>
<dbReference type="InterPro" id="IPR002156">
    <property type="entry name" value="RNaseH_domain"/>
</dbReference>
<evidence type="ECO:0000313" key="2">
    <source>
        <dbReference type="EMBL" id="KAF6167472.1"/>
    </source>
</evidence>
<accession>A0A7J7NKJ3</accession>
<dbReference type="SUPFAM" id="SSF53098">
    <property type="entry name" value="Ribonuclease H-like"/>
    <property type="match status" value="1"/>
</dbReference>
<keyword evidence="3" id="KW-1185">Reference proteome</keyword>
<dbReference type="PANTHER" id="PTHR47723:SF23">
    <property type="entry name" value="REVERSE TRANSCRIPTASE-LIKE PROTEIN"/>
    <property type="match status" value="1"/>
</dbReference>
<dbReference type="Proteomes" id="UP000541444">
    <property type="component" value="Unassembled WGS sequence"/>
</dbReference>
<feature type="domain" description="RNase H type-1" evidence="1">
    <location>
        <begin position="3"/>
        <end position="66"/>
    </location>
</feature>
<reference evidence="2 3" key="1">
    <citation type="journal article" date="2020" name="IScience">
        <title>Genome Sequencing of the Endangered Kingdonia uniflora (Circaeasteraceae, Ranunculales) Reveals Potential Mechanisms of Evolutionary Specialization.</title>
        <authorList>
            <person name="Sun Y."/>
            <person name="Deng T."/>
            <person name="Zhang A."/>
            <person name="Moore M.J."/>
            <person name="Landis J.B."/>
            <person name="Lin N."/>
            <person name="Zhang H."/>
            <person name="Zhang X."/>
            <person name="Huang J."/>
            <person name="Zhang X."/>
            <person name="Sun H."/>
            <person name="Wang H."/>
        </authorList>
    </citation>
    <scope>NUCLEOTIDE SEQUENCE [LARGE SCALE GENOMIC DNA]</scope>
    <source>
        <strain evidence="2">TB1705</strain>
        <tissue evidence="2">Leaf</tissue>
    </source>
</reference>
<dbReference type="GO" id="GO:0004523">
    <property type="term" value="F:RNA-DNA hybrid ribonuclease activity"/>
    <property type="evidence" value="ECO:0007669"/>
    <property type="project" value="InterPro"/>
</dbReference>
<dbReference type="InterPro" id="IPR012337">
    <property type="entry name" value="RNaseH-like_sf"/>
</dbReference>
<dbReference type="Gene3D" id="3.30.420.10">
    <property type="entry name" value="Ribonuclease H-like superfamily/Ribonuclease H"/>
    <property type="match status" value="1"/>
</dbReference>
<dbReference type="Pfam" id="PF13456">
    <property type="entry name" value="RVT_3"/>
    <property type="match status" value="1"/>
</dbReference>
<evidence type="ECO:0000313" key="3">
    <source>
        <dbReference type="Proteomes" id="UP000541444"/>
    </source>
</evidence>
<dbReference type="PANTHER" id="PTHR47723">
    <property type="entry name" value="OS05G0353850 PROTEIN"/>
    <property type="match status" value="1"/>
</dbReference>
<protein>
    <recommendedName>
        <fullName evidence="1">RNase H type-1 domain-containing protein</fullName>
    </recommendedName>
</protein>
<evidence type="ECO:0000259" key="1">
    <source>
        <dbReference type="Pfam" id="PF13456"/>
    </source>
</evidence>
<gene>
    <name evidence="2" type="ORF">GIB67_031673</name>
</gene>